<dbReference type="AlphaFoldDB" id="A0A561PNI0"/>
<evidence type="ECO:0000256" key="1">
    <source>
        <dbReference type="SAM" id="MobiDB-lite"/>
    </source>
</evidence>
<dbReference type="OrthoDB" id="9780310at2"/>
<dbReference type="Pfam" id="PF01904">
    <property type="entry name" value="DUF72"/>
    <property type="match status" value="1"/>
</dbReference>
<comment type="caution">
    <text evidence="2">The sequence shown here is derived from an EMBL/GenBank/DDBJ whole genome shotgun (WGS) entry which is preliminary data.</text>
</comment>
<dbReference type="InterPro" id="IPR002763">
    <property type="entry name" value="DUF72"/>
</dbReference>
<dbReference type="PANTHER" id="PTHR30348">
    <property type="entry name" value="UNCHARACTERIZED PROTEIN YECE"/>
    <property type="match status" value="1"/>
</dbReference>
<proteinExistence type="predicted"/>
<dbReference type="InterPro" id="IPR036520">
    <property type="entry name" value="UPF0759_sf"/>
</dbReference>
<dbReference type="RefSeq" id="WP_145670863.1">
    <property type="nucleotide sequence ID" value="NZ_VIWO01000005.1"/>
</dbReference>
<dbReference type="Proteomes" id="UP000320811">
    <property type="component" value="Unassembled WGS sequence"/>
</dbReference>
<accession>A0A561PNI0</accession>
<feature type="region of interest" description="Disordered" evidence="1">
    <location>
        <begin position="306"/>
        <end position="366"/>
    </location>
</feature>
<sequence>MDFGRVPEAMLSDIDFKLPAEPLFNKQVLKGRPVAHPLTYLGCAKWGRKEWIGKIYPQGTKEANFLDEYVKHFNSIELNATHYQIYGPATIAKWDVKAAGMDFKFCPKVPQSISHFSTLINAGDKTTSFLEGVLAFGEHLGPIFLQLSDKFGPAKRDNLYQYLASLPKDLQFFVELRHPQWFEDEAVRMELFNKLRELNVGAIITDTAGRRDIAHMHLTVPKIFIRFVGNSLHPTDYTRIDDWANRIKYWLDKGLEEVYFFMHMHDEATSPELALYMTEKFEAVCGITVKKPVFVTGDAAVKAPAKVKSSKAAKSGPAKTPAKAQSSKAAKSEPAKAPTKAKSGKAAKSEPAKAPAKLKSSKVAKK</sequence>
<dbReference type="Gene3D" id="3.20.20.410">
    <property type="entry name" value="Protein of unknown function UPF0759"/>
    <property type="match status" value="1"/>
</dbReference>
<name>A0A561PNI0_9BACT</name>
<feature type="compositionally biased region" description="Low complexity" evidence="1">
    <location>
        <begin position="306"/>
        <end position="329"/>
    </location>
</feature>
<dbReference type="SUPFAM" id="SSF117396">
    <property type="entry name" value="TM1631-like"/>
    <property type="match status" value="1"/>
</dbReference>
<keyword evidence="3" id="KW-1185">Reference proteome</keyword>
<protein>
    <submittedName>
        <fullName evidence="2">Uncharacterized protein YecE (DUF72 family)</fullName>
    </submittedName>
</protein>
<gene>
    <name evidence="2" type="ORF">FHW36_105110</name>
</gene>
<reference evidence="2 3" key="1">
    <citation type="submission" date="2019-06" db="EMBL/GenBank/DDBJ databases">
        <title>Sorghum-associated microbial communities from plants grown in Nebraska, USA.</title>
        <authorList>
            <person name="Schachtman D."/>
        </authorList>
    </citation>
    <scope>NUCLEOTIDE SEQUENCE [LARGE SCALE GENOMIC DNA]</scope>
    <source>
        <strain evidence="2 3">1209</strain>
    </source>
</reference>
<evidence type="ECO:0000313" key="3">
    <source>
        <dbReference type="Proteomes" id="UP000320811"/>
    </source>
</evidence>
<dbReference type="EMBL" id="VIWO01000005">
    <property type="protein sequence ID" value="TWF39671.1"/>
    <property type="molecule type" value="Genomic_DNA"/>
</dbReference>
<dbReference type="PANTHER" id="PTHR30348:SF9">
    <property type="entry name" value="UPF0759 PROTEIN YECE"/>
    <property type="match status" value="1"/>
</dbReference>
<evidence type="ECO:0000313" key="2">
    <source>
        <dbReference type="EMBL" id="TWF39671.1"/>
    </source>
</evidence>
<organism evidence="2 3">
    <name type="scientific">Chitinophaga polysaccharea</name>
    <dbReference type="NCBI Taxonomy" id="1293035"/>
    <lineage>
        <taxon>Bacteria</taxon>
        <taxon>Pseudomonadati</taxon>
        <taxon>Bacteroidota</taxon>
        <taxon>Chitinophagia</taxon>
        <taxon>Chitinophagales</taxon>
        <taxon>Chitinophagaceae</taxon>
        <taxon>Chitinophaga</taxon>
    </lineage>
</organism>
<feature type="compositionally biased region" description="Low complexity" evidence="1">
    <location>
        <begin position="335"/>
        <end position="346"/>
    </location>
</feature>